<keyword evidence="1" id="KW-0175">Coiled coil</keyword>
<sequence length="537" mass="61754">MLMVNVCVPRDSSAQQEQLKDKVGFVWSIEKRSRLVYPEIGSLVFIVFYDRGTQAPDGMPEAALSVASLASNRIRKDKDITKLKQWKKTQYLNFVITNSNPDLRQPAERSIPPAPTTTIPVVACALFITQHIANANFDASFEINNITVRKTKKTNSMENILIENLNNNSSLLDTTMMSLPNTSMSDSEDIINYKDTIKRLTMELESAHLEIENLNSENFRLKMDIGQYQKVIETYKKNELLFYPTKLSIQPIITQQHTDEITQTPSDVGDMSFDTAGSFCSSEGIKHTNLQAKTEVQMTTEDEEWTNNSQSKKSLLYKPNEQHKPNKICILSTNKENKVLSIAEEMIEKRFNFCHYLTPGGSMYNLLDGIKTKLADYTKNDYCVILIGEQDFKISNNYYKLTVDIRNTLIDITHTNIIICLPTYKYNINSNMYNWRVMNFNQSLYQDNQKYKYAYVMDSNANIEYDYNTFFRKSGQINNYGLRTIFVSIIKLIKDIQCLNSQSQRQHLITLTPHEPTHPLFTNSGEQWLCGHGNSTK</sequence>
<proteinExistence type="predicted"/>
<dbReference type="Proteomes" id="UP000648187">
    <property type="component" value="Unassembled WGS sequence"/>
</dbReference>
<gene>
    <name evidence="2" type="ORF">HW555_002357</name>
</gene>
<accession>A0A835L7Y1</accession>
<reference evidence="2" key="1">
    <citation type="submission" date="2020-08" db="EMBL/GenBank/DDBJ databases">
        <title>Spodoptera exigua strain:BAW_Kor-Di-RS1 Genome sequencing and assembly.</title>
        <authorList>
            <person name="Kim J."/>
            <person name="Nam H.Y."/>
            <person name="Kwon M."/>
            <person name="Choi J.H."/>
            <person name="Cho S.R."/>
            <person name="Kim G.-H."/>
        </authorList>
    </citation>
    <scope>NUCLEOTIDE SEQUENCE</scope>
    <source>
        <strain evidence="2">BAW_Kor-Di-RS1</strain>
        <tissue evidence="2">Whole-body</tissue>
    </source>
</reference>
<dbReference type="EMBL" id="JACKWZ010000022">
    <property type="protein sequence ID" value="KAF9421676.1"/>
    <property type="molecule type" value="Genomic_DNA"/>
</dbReference>
<feature type="coiled-coil region" evidence="1">
    <location>
        <begin position="190"/>
        <end position="224"/>
    </location>
</feature>
<protein>
    <submittedName>
        <fullName evidence="2">Uncharacterized protein</fullName>
    </submittedName>
</protein>
<evidence type="ECO:0000313" key="3">
    <source>
        <dbReference type="Proteomes" id="UP000648187"/>
    </source>
</evidence>
<evidence type="ECO:0000313" key="2">
    <source>
        <dbReference type="EMBL" id="KAF9421676.1"/>
    </source>
</evidence>
<evidence type="ECO:0000256" key="1">
    <source>
        <dbReference type="SAM" id="Coils"/>
    </source>
</evidence>
<comment type="caution">
    <text evidence="2">The sequence shown here is derived from an EMBL/GenBank/DDBJ whole genome shotgun (WGS) entry which is preliminary data.</text>
</comment>
<organism evidence="2 3">
    <name type="scientific">Spodoptera exigua</name>
    <name type="common">Beet armyworm</name>
    <name type="synonym">Noctua fulgens</name>
    <dbReference type="NCBI Taxonomy" id="7107"/>
    <lineage>
        <taxon>Eukaryota</taxon>
        <taxon>Metazoa</taxon>
        <taxon>Ecdysozoa</taxon>
        <taxon>Arthropoda</taxon>
        <taxon>Hexapoda</taxon>
        <taxon>Insecta</taxon>
        <taxon>Pterygota</taxon>
        <taxon>Neoptera</taxon>
        <taxon>Endopterygota</taxon>
        <taxon>Lepidoptera</taxon>
        <taxon>Glossata</taxon>
        <taxon>Ditrysia</taxon>
        <taxon>Noctuoidea</taxon>
        <taxon>Noctuidae</taxon>
        <taxon>Amphipyrinae</taxon>
        <taxon>Spodoptera</taxon>
    </lineage>
</organism>
<name>A0A835L7Y1_SPOEX</name>
<keyword evidence="3" id="KW-1185">Reference proteome</keyword>
<dbReference type="AlphaFoldDB" id="A0A835L7Y1"/>